<protein>
    <submittedName>
        <fullName evidence="1">Uncharacterized protein</fullName>
    </submittedName>
</protein>
<evidence type="ECO:0000313" key="2">
    <source>
        <dbReference type="Proteomes" id="UP000195221"/>
    </source>
</evidence>
<dbReference type="AlphaFoldDB" id="A0A242M4M0"/>
<dbReference type="Proteomes" id="UP000195221">
    <property type="component" value="Unassembled WGS sequence"/>
</dbReference>
<accession>A0A242M4M0</accession>
<proteinExistence type="predicted"/>
<name>A0A242M4M0_CABSO</name>
<comment type="caution">
    <text evidence="1">The sequence shown here is derived from an EMBL/GenBank/DDBJ whole genome shotgun (WGS) entry which is preliminary data.</text>
</comment>
<gene>
    <name evidence="1" type="ORF">PAMC26577_38620</name>
</gene>
<evidence type="ECO:0000313" key="1">
    <source>
        <dbReference type="EMBL" id="OTP65966.1"/>
    </source>
</evidence>
<dbReference type="EMBL" id="NBTZ01000170">
    <property type="protein sequence ID" value="OTP65966.1"/>
    <property type="molecule type" value="Genomic_DNA"/>
</dbReference>
<reference evidence="1 2" key="1">
    <citation type="submission" date="2017-03" db="EMBL/GenBank/DDBJ databases">
        <title>Genome analysis of strain PAMC 26577.</title>
        <authorList>
            <person name="Oh H.-M."/>
            <person name="Yang J.-A."/>
        </authorList>
    </citation>
    <scope>NUCLEOTIDE SEQUENCE [LARGE SCALE GENOMIC DNA]</scope>
    <source>
        <strain evidence="1 2">PAMC 26577</strain>
    </source>
</reference>
<organism evidence="1 2">
    <name type="scientific">Caballeronia sordidicola</name>
    <name type="common">Burkholderia sordidicola</name>
    <dbReference type="NCBI Taxonomy" id="196367"/>
    <lineage>
        <taxon>Bacteria</taxon>
        <taxon>Pseudomonadati</taxon>
        <taxon>Pseudomonadota</taxon>
        <taxon>Betaproteobacteria</taxon>
        <taxon>Burkholderiales</taxon>
        <taxon>Burkholderiaceae</taxon>
        <taxon>Caballeronia</taxon>
    </lineage>
</organism>
<sequence length="39" mass="4471">MTRTNLRAISIVPDHNKAHLSKGQKAFNTLIAYFGERDR</sequence>